<sequence>MPEAGGDAAMYVNPMDHKDIADKIDTLLSSPTLCATMVEKATNMPRIFVKTKLPTECLISISLLSKKNNKP</sequence>
<proteinExistence type="predicted"/>
<evidence type="ECO:0000313" key="1">
    <source>
        <dbReference type="EMBL" id="MPM80170.1"/>
    </source>
</evidence>
<reference evidence="1" key="1">
    <citation type="submission" date="2019-08" db="EMBL/GenBank/DDBJ databases">
        <authorList>
            <person name="Kucharzyk K."/>
            <person name="Murdoch R.W."/>
            <person name="Higgins S."/>
            <person name="Loffler F."/>
        </authorList>
    </citation>
    <scope>NUCLEOTIDE SEQUENCE</scope>
</reference>
<gene>
    <name evidence="1" type="ORF">SDC9_127217</name>
</gene>
<dbReference type="EMBL" id="VSSQ01029868">
    <property type="protein sequence ID" value="MPM80170.1"/>
    <property type="molecule type" value="Genomic_DNA"/>
</dbReference>
<protein>
    <submittedName>
        <fullName evidence="1">Uncharacterized protein</fullName>
    </submittedName>
</protein>
<accession>A0A645CSR0</accession>
<comment type="caution">
    <text evidence="1">The sequence shown here is derived from an EMBL/GenBank/DDBJ whole genome shotgun (WGS) entry which is preliminary data.</text>
</comment>
<name>A0A645CSR0_9ZZZZ</name>
<organism evidence="1">
    <name type="scientific">bioreactor metagenome</name>
    <dbReference type="NCBI Taxonomy" id="1076179"/>
    <lineage>
        <taxon>unclassified sequences</taxon>
        <taxon>metagenomes</taxon>
        <taxon>ecological metagenomes</taxon>
    </lineage>
</organism>
<dbReference type="AlphaFoldDB" id="A0A645CSR0"/>